<dbReference type="Gene3D" id="1.10.10.60">
    <property type="entry name" value="Homeodomain-like"/>
    <property type="match status" value="2"/>
</dbReference>
<keyword evidence="2" id="KW-0238">DNA-binding</keyword>
<reference evidence="5 6" key="1">
    <citation type="submission" date="2019-06" db="EMBL/GenBank/DDBJ databases">
        <title>Saccharibacillus brassicae sp. nov., an endophytic bacterium isolated from Chinese cabbage seeds (Brassica pekinensis).</title>
        <authorList>
            <person name="Jiang L."/>
            <person name="Lee J."/>
            <person name="Kim S.W."/>
        </authorList>
    </citation>
    <scope>NUCLEOTIDE SEQUENCE [LARGE SCALE GENOMIC DNA]</scope>
    <source>
        <strain evidence="6">KCTC 43072 / ATSA2</strain>
    </source>
</reference>
<dbReference type="PANTHER" id="PTHR43436">
    <property type="entry name" value="ARAC-FAMILY TRANSCRIPTIONAL REGULATOR"/>
    <property type="match status" value="1"/>
</dbReference>
<evidence type="ECO:0000259" key="4">
    <source>
        <dbReference type="PROSITE" id="PS01124"/>
    </source>
</evidence>
<dbReference type="GO" id="GO:0043565">
    <property type="term" value="F:sequence-specific DNA binding"/>
    <property type="evidence" value="ECO:0007669"/>
    <property type="project" value="InterPro"/>
</dbReference>
<evidence type="ECO:0000256" key="2">
    <source>
        <dbReference type="ARBA" id="ARBA00023125"/>
    </source>
</evidence>
<dbReference type="Proteomes" id="UP000316968">
    <property type="component" value="Chromosome"/>
</dbReference>
<dbReference type="Pfam" id="PF12833">
    <property type="entry name" value="HTH_18"/>
    <property type="match status" value="1"/>
</dbReference>
<dbReference type="SUPFAM" id="SSF46689">
    <property type="entry name" value="Homeodomain-like"/>
    <property type="match status" value="2"/>
</dbReference>
<dbReference type="SMART" id="SM00342">
    <property type="entry name" value="HTH_ARAC"/>
    <property type="match status" value="1"/>
</dbReference>
<dbReference type="InterPro" id="IPR018062">
    <property type="entry name" value="HTH_AraC-typ_CS"/>
</dbReference>
<name>A0A4Y6V6D7_SACBS</name>
<dbReference type="GO" id="GO:0003700">
    <property type="term" value="F:DNA-binding transcription factor activity"/>
    <property type="evidence" value="ECO:0007669"/>
    <property type="project" value="InterPro"/>
</dbReference>
<dbReference type="InterPro" id="IPR009594">
    <property type="entry name" value="Tscrpt_reg_HTH_AraC_N"/>
</dbReference>
<dbReference type="PROSITE" id="PS01124">
    <property type="entry name" value="HTH_ARAC_FAMILY_2"/>
    <property type="match status" value="1"/>
</dbReference>
<protein>
    <submittedName>
        <fullName evidence="5">AraC family transcriptional regulator</fullName>
    </submittedName>
</protein>
<dbReference type="InterPro" id="IPR018060">
    <property type="entry name" value="HTH_AraC"/>
</dbReference>
<keyword evidence="1" id="KW-0805">Transcription regulation</keyword>
<dbReference type="PANTHER" id="PTHR43436:SF1">
    <property type="entry name" value="TRANSCRIPTIONAL REGULATORY PROTEIN"/>
    <property type="match status" value="1"/>
</dbReference>
<evidence type="ECO:0000313" key="6">
    <source>
        <dbReference type="Proteomes" id="UP000316968"/>
    </source>
</evidence>
<dbReference type="KEGG" id="saca:FFV09_21670"/>
<dbReference type="AlphaFoldDB" id="A0A4Y6V6D7"/>
<dbReference type="PROSITE" id="PS00041">
    <property type="entry name" value="HTH_ARAC_FAMILY_1"/>
    <property type="match status" value="1"/>
</dbReference>
<dbReference type="Pfam" id="PF06719">
    <property type="entry name" value="AraC_N"/>
    <property type="match status" value="1"/>
</dbReference>
<dbReference type="InterPro" id="IPR009057">
    <property type="entry name" value="Homeodomain-like_sf"/>
</dbReference>
<dbReference type="EMBL" id="CP041217">
    <property type="protein sequence ID" value="QDH23885.1"/>
    <property type="molecule type" value="Genomic_DNA"/>
</dbReference>
<evidence type="ECO:0000256" key="3">
    <source>
        <dbReference type="ARBA" id="ARBA00023163"/>
    </source>
</evidence>
<accession>A0A4Y6V6D7</accession>
<organism evidence="5 6">
    <name type="scientific">Saccharibacillus brassicae</name>
    <dbReference type="NCBI Taxonomy" id="2583377"/>
    <lineage>
        <taxon>Bacteria</taxon>
        <taxon>Bacillati</taxon>
        <taxon>Bacillota</taxon>
        <taxon>Bacilli</taxon>
        <taxon>Bacillales</taxon>
        <taxon>Paenibacillaceae</taxon>
        <taxon>Saccharibacillus</taxon>
    </lineage>
</organism>
<keyword evidence="3" id="KW-0804">Transcription</keyword>
<feature type="domain" description="HTH araC/xylS-type" evidence="4">
    <location>
        <begin position="199"/>
        <end position="297"/>
    </location>
</feature>
<sequence>MTTLLTHTAGAVHALSRLIQRHALQDGVHDTAIARLFLIRESAVTEPIARVSESSFCLIVQGQKEVLLGEERFRYGTGDYIVTSMELPLTGQVTEAAADVPYLAIKFEFSPGEVLDLLTERDLRPPRRSQAKRALFVGQSEPMLADAMLRLASLLDRPQHIPTLAPLYKKEALYWVLHGPSGEALRQLALEAGSAKRVRQVIDHILVRYADPFRIQELAELAHMSVSSLHRQFKEVTAMSPIQFQKQLRLQEARRLLLSESADVAEIALRVGYESQSQFSREYSRLFGLSPRADIRRMREG</sequence>
<dbReference type="InterPro" id="IPR020449">
    <property type="entry name" value="Tscrpt_reg_AraC-type_HTH"/>
</dbReference>
<dbReference type="OrthoDB" id="34150at2"/>
<evidence type="ECO:0000256" key="1">
    <source>
        <dbReference type="ARBA" id="ARBA00023015"/>
    </source>
</evidence>
<gene>
    <name evidence="5" type="ORF">FFV09_21670</name>
</gene>
<proteinExistence type="predicted"/>
<dbReference type="PRINTS" id="PR00032">
    <property type="entry name" value="HTHARAC"/>
</dbReference>
<evidence type="ECO:0000313" key="5">
    <source>
        <dbReference type="EMBL" id="QDH23885.1"/>
    </source>
</evidence>
<keyword evidence="6" id="KW-1185">Reference proteome</keyword>